<dbReference type="Pfam" id="PF13714">
    <property type="entry name" value="PEP_mutase"/>
    <property type="match status" value="1"/>
</dbReference>
<dbReference type="SUPFAM" id="SSF51621">
    <property type="entry name" value="Phosphoenolpyruvate/pyruvate domain"/>
    <property type="match status" value="1"/>
</dbReference>
<dbReference type="AlphaFoldDB" id="A0A291G7Z2"/>
<accession>A0A291G7Z2</accession>
<dbReference type="Proteomes" id="UP000217935">
    <property type="component" value="Chromosome"/>
</dbReference>
<dbReference type="Gene3D" id="3.20.20.60">
    <property type="entry name" value="Phosphoenolpyruvate-binding domains"/>
    <property type="match status" value="1"/>
</dbReference>
<reference evidence="1 2" key="1">
    <citation type="submission" date="2017-06" db="EMBL/GenBank/DDBJ databases">
        <title>Celeribacter sp. TSPH2 complete genome sequence.</title>
        <authorList>
            <person name="Woo J.-H."/>
            <person name="Kim H.-S."/>
        </authorList>
    </citation>
    <scope>NUCLEOTIDE SEQUENCE [LARGE SCALE GENOMIC DNA]</scope>
    <source>
        <strain evidence="1 2">TSPH2</strain>
    </source>
</reference>
<dbReference type="InterPro" id="IPR015813">
    <property type="entry name" value="Pyrv/PenolPyrv_kinase-like_dom"/>
</dbReference>
<organism evidence="1 2">
    <name type="scientific">Celeribacter ethanolicus</name>
    <dbReference type="NCBI Taxonomy" id="1758178"/>
    <lineage>
        <taxon>Bacteria</taxon>
        <taxon>Pseudomonadati</taxon>
        <taxon>Pseudomonadota</taxon>
        <taxon>Alphaproteobacteria</taxon>
        <taxon>Rhodobacterales</taxon>
        <taxon>Roseobacteraceae</taxon>
        <taxon>Celeribacter</taxon>
    </lineage>
</organism>
<dbReference type="InterPro" id="IPR039556">
    <property type="entry name" value="ICL/PEPM"/>
</dbReference>
<keyword evidence="2" id="KW-1185">Reference proteome</keyword>
<gene>
    <name evidence="1" type="ORF">CEW89_03130</name>
</gene>
<name>A0A291G7Z2_9RHOB</name>
<dbReference type="PANTHER" id="PTHR42905:SF16">
    <property type="entry name" value="CARBOXYPHOSPHONOENOLPYRUVATE PHOSPHONOMUTASE-LIKE PROTEIN (AFU_ORTHOLOGUE AFUA_5G07230)"/>
    <property type="match status" value="1"/>
</dbReference>
<evidence type="ECO:0000313" key="1">
    <source>
        <dbReference type="EMBL" id="ATG46643.1"/>
    </source>
</evidence>
<dbReference type="OrthoDB" id="9785398at2"/>
<sequence>MTQTDFRDLHRPGQPFILANAWDAGSARVLAGLGAQAIATSSAAQAFTLGRPDGGTITRNEALAHAQDLVAAVSVPVSGDFENGFSNDPDEVARTVKLAYEAGLSGISIEDTAFPNAGAREFDLAVDCIKAAVSAARALPGDFVLVARADGVMNGDYDLDEALRRIRAFDAAGADCLYVPCPGTIDDLKTVVAATEKPVNALPVGPLQNLTRADFAALGVARISLGSLLARSIHERLISNAEDILSQGVFSTCTPAGSDRVDALLAKGAHHE</sequence>
<dbReference type="EMBL" id="CP022196">
    <property type="protein sequence ID" value="ATG46643.1"/>
    <property type="molecule type" value="Genomic_DNA"/>
</dbReference>
<dbReference type="InterPro" id="IPR040442">
    <property type="entry name" value="Pyrv_kinase-like_dom_sf"/>
</dbReference>
<proteinExistence type="predicted"/>
<dbReference type="KEGG" id="ceh:CEW89_03130"/>
<evidence type="ECO:0000313" key="2">
    <source>
        <dbReference type="Proteomes" id="UP000217935"/>
    </source>
</evidence>
<dbReference type="PANTHER" id="PTHR42905">
    <property type="entry name" value="PHOSPHOENOLPYRUVATE CARBOXYLASE"/>
    <property type="match status" value="1"/>
</dbReference>
<dbReference type="CDD" id="cd00377">
    <property type="entry name" value="ICL_PEPM"/>
    <property type="match status" value="1"/>
</dbReference>
<dbReference type="GO" id="GO:0003824">
    <property type="term" value="F:catalytic activity"/>
    <property type="evidence" value="ECO:0007669"/>
    <property type="project" value="InterPro"/>
</dbReference>
<protein>
    <submittedName>
        <fullName evidence="1">PEP phosphonomutase</fullName>
    </submittedName>
</protein>
<dbReference type="RefSeq" id="WP_096804877.1">
    <property type="nucleotide sequence ID" value="NZ_CP022196.1"/>
</dbReference>
<dbReference type="STRING" id="1758178.GCA_001550095_02210"/>